<dbReference type="PANTHER" id="PTHR36182">
    <property type="entry name" value="PROTEIN, PUTATIVE (AFU_ORTHOLOGUE AFUA_6G10930)-RELATED"/>
    <property type="match status" value="1"/>
</dbReference>
<reference evidence="1" key="1">
    <citation type="journal article" date="2020" name="Stud. Mycol.">
        <title>101 Dothideomycetes genomes: a test case for predicting lifestyles and emergence of pathogens.</title>
        <authorList>
            <person name="Haridas S."/>
            <person name="Albert R."/>
            <person name="Binder M."/>
            <person name="Bloem J."/>
            <person name="Labutti K."/>
            <person name="Salamov A."/>
            <person name="Andreopoulos B."/>
            <person name="Baker S."/>
            <person name="Barry K."/>
            <person name="Bills G."/>
            <person name="Bluhm B."/>
            <person name="Cannon C."/>
            <person name="Castanera R."/>
            <person name="Culley D."/>
            <person name="Daum C."/>
            <person name="Ezra D."/>
            <person name="Gonzalez J."/>
            <person name="Henrissat B."/>
            <person name="Kuo A."/>
            <person name="Liang C."/>
            <person name="Lipzen A."/>
            <person name="Lutzoni F."/>
            <person name="Magnuson J."/>
            <person name="Mondo S."/>
            <person name="Nolan M."/>
            <person name="Ohm R."/>
            <person name="Pangilinan J."/>
            <person name="Park H.-J."/>
            <person name="Ramirez L."/>
            <person name="Alfaro M."/>
            <person name="Sun H."/>
            <person name="Tritt A."/>
            <person name="Yoshinaga Y."/>
            <person name="Zwiers L.-H."/>
            <person name="Turgeon B."/>
            <person name="Goodwin S."/>
            <person name="Spatafora J."/>
            <person name="Crous P."/>
            <person name="Grigoriev I."/>
        </authorList>
    </citation>
    <scope>NUCLEOTIDE SEQUENCE</scope>
    <source>
        <strain evidence="1">CBS 262.69</strain>
    </source>
</reference>
<dbReference type="Gene3D" id="2.70.50.70">
    <property type="match status" value="1"/>
</dbReference>
<evidence type="ECO:0000313" key="2">
    <source>
        <dbReference type="Proteomes" id="UP000799640"/>
    </source>
</evidence>
<dbReference type="AlphaFoldDB" id="A0A6G1HVU6"/>
<dbReference type="EMBL" id="ML996695">
    <property type="protein sequence ID" value="KAF2400183.1"/>
    <property type="molecule type" value="Genomic_DNA"/>
</dbReference>
<feature type="non-terminal residue" evidence="1">
    <location>
        <position position="213"/>
    </location>
</feature>
<gene>
    <name evidence="1" type="ORF">EJ06DRAFT_466714</name>
</gene>
<evidence type="ECO:0008006" key="3">
    <source>
        <dbReference type="Google" id="ProtNLM"/>
    </source>
</evidence>
<name>A0A6G1HVU6_9PEZI</name>
<protein>
    <recommendedName>
        <fullName evidence="3">Lytic polysaccharide monooxygenase</fullName>
    </recommendedName>
</protein>
<dbReference type="Proteomes" id="UP000799640">
    <property type="component" value="Unassembled WGS sequence"/>
</dbReference>
<dbReference type="PANTHER" id="PTHR36182:SF2">
    <property type="entry name" value="LYTIC POLYSACCHARIDE MONOOXYGENASE"/>
    <property type="match status" value="1"/>
</dbReference>
<feature type="non-terminal residue" evidence="1">
    <location>
        <position position="1"/>
    </location>
</feature>
<keyword evidence="2" id="KW-1185">Reference proteome</keyword>
<accession>A0A6G1HVU6</accession>
<organism evidence="1 2">
    <name type="scientific">Trichodelitschia bisporula</name>
    <dbReference type="NCBI Taxonomy" id="703511"/>
    <lineage>
        <taxon>Eukaryota</taxon>
        <taxon>Fungi</taxon>
        <taxon>Dikarya</taxon>
        <taxon>Ascomycota</taxon>
        <taxon>Pezizomycotina</taxon>
        <taxon>Dothideomycetes</taxon>
        <taxon>Dothideomycetes incertae sedis</taxon>
        <taxon>Phaeotrichales</taxon>
        <taxon>Phaeotrichaceae</taxon>
        <taxon>Trichodelitschia</taxon>
    </lineage>
</organism>
<dbReference type="OrthoDB" id="2342176at2759"/>
<sequence length="213" mass="22159">AHMIMRTPPAFFKASTSPLGSVSPPIQFPCQGGASATYDFGNATQATAGGTVPVSFIGSAVHGGGSCQLSLATTASADPKNWHVVHSIMGGCVASAKGNLDRGPDTDGYPDAVECSAADSDAQSECKKKWNIPLPQGLPSGKYLFAWTWFNTVGNREMYMNCAPIEVKGASGSQDDFLKTLPGIFMANVEAQPCVTKELPGLSLPFPDPGTSV</sequence>
<proteinExistence type="predicted"/>
<evidence type="ECO:0000313" key="1">
    <source>
        <dbReference type="EMBL" id="KAF2400183.1"/>
    </source>
</evidence>